<comment type="caution">
    <text evidence="3">The sequence shown here is derived from an EMBL/GenBank/DDBJ whole genome shotgun (WGS) entry which is preliminary data.</text>
</comment>
<name>A0ABS3KPK9_9PROT</name>
<keyword evidence="2" id="KW-0732">Signal</keyword>
<dbReference type="Proteomes" id="UP001518989">
    <property type="component" value="Unassembled WGS sequence"/>
</dbReference>
<evidence type="ECO:0000313" key="4">
    <source>
        <dbReference type="Proteomes" id="UP001518989"/>
    </source>
</evidence>
<proteinExistence type="predicted"/>
<accession>A0ABS3KPK9</accession>
<feature type="signal peptide" evidence="2">
    <location>
        <begin position="1"/>
        <end position="23"/>
    </location>
</feature>
<protein>
    <recommendedName>
        <fullName evidence="5">DUF3617 family protein</fullName>
    </recommendedName>
</protein>
<dbReference type="EMBL" id="JACTNG010000004">
    <property type="protein sequence ID" value="MBO1079411.1"/>
    <property type="molecule type" value="Genomic_DNA"/>
</dbReference>
<evidence type="ECO:0000256" key="1">
    <source>
        <dbReference type="SAM" id="MobiDB-lite"/>
    </source>
</evidence>
<reference evidence="3 4" key="1">
    <citation type="submission" date="2020-09" db="EMBL/GenBank/DDBJ databases">
        <title>Roseomonas.</title>
        <authorList>
            <person name="Zhu W."/>
        </authorList>
    </citation>
    <scope>NUCLEOTIDE SEQUENCE [LARGE SCALE GENOMIC DNA]</scope>
    <source>
        <strain evidence="3 4">573</strain>
    </source>
</reference>
<gene>
    <name evidence="3" type="ORF">IAI61_10235</name>
</gene>
<feature type="chain" id="PRO_5045952984" description="DUF3617 family protein" evidence="2">
    <location>
        <begin position="24"/>
        <end position="182"/>
    </location>
</feature>
<evidence type="ECO:0000313" key="3">
    <source>
        <dbReference type="EMBL" id="MBO1079411.1"/>
    </source>
</evidence>
<evidence type="ECO:0000256" key="2">
    <source>
        <dbReference type="SAM" id="SignalP"/>
    </source>
</evidence>
<feature type="region of interest" description="Disordered" evidence="1">
    <location>
        <begin position="158"/>
        <end position="182"/>
    </location>
</feature>
<evidence type="ECO:0008006" key="5">
    <source>
        <dbReference type="Google" id="ProtNLM"/>
    </source>
</evidence>
<keyword evidence="4" id="KW-1185">Reference proteome</keyword>
<organism evidence="3 4">
    <name type="scientific">Roseomonas haemaphysalidis</name>
    <dbReference type="NCBI Taxonomy" id="2768162"/>
    <lineage>
        <taxon>Bacteria</taxon>
        <taxon>Pseudomonadati</taxon>
        <taxon>Pseudomonadota</taxon>
        <taxon>Alphaproteobacteria</taxon>
        <taxon>Acetobacterales</taxon>
        <taxon>Roseomonadaceae</taxon>
        <taxon>Roseomonas</taxon>
    </lineage>
</organism>
<dbReference type="RefSeq" id="WP_207416985.1">
    <property type="nucleotide sequence ID" value="NZ_CP061177.1"/>
</dbReference>
<sequence>MRALMLCALLAGGLPLPHGPAIAQTTRPVPERATPGQPLPRLVIGAPGRCEMSVNRDPRPCSSGLVYVLHQDGSILLSVQSGRDVTIGFEAQRDEQPRPEDYTMVLSRMHTSVSGRSAAKEVTGTCRIAMSTDGQVWQRATCQATDRSGLVTVVTFTGDGRPVSAARPGEDAPRGEAPPSKR</sequence>